<proteinExistence type="predicted"/>
<protein>
    <submittedName>
        <fullName evidence="2">Uncharacterized protein</fullName>
    </submittedName>
</protein>
<dbReference type="Proteomes" id="UP001596435">
    <property type="component" value="Unassembled WGS sequence"/>
</dbReference>
<comment type="caution">
    <text evidence="2">The sequence shown here is derived from an EMBL/GenBank/DDBJ whole genome shotgun (WGS) entry which is preliminary data.</text>
</comment>
<evidence type="ECO:0000313" key="2">
    <source>
        <dbReference type="EMBL" id="MFC7179967.1"/>
    </source>
</evidence>
<dbReference type="Gene3D" id="3.90.1720.10">
    <property type="entry name" value="endopeptidase domain like (from Nostoc punctiforme)"/>
    <property type="match status" value="1"/>
</dbReference>
<organism evidence="2 3">
    <name type="scientific">Kitasatospora paranensis</name>
    <dbReference type="NCBI Taxonomy" id="258053"/>
    <lineage>
        <taxon>Bacteria</taxon>
        <taxon>Bacillati</taxon>
        <taxon>Actinomycetota</taxon>
        <taxon>Actinomycetes</taxon>
        <taxon>Kitasatosporales</taxon>
        <taxon>Streptomycetaceae</taxon>
        <taxon>Kitasatospora</taxon>
    </lineage>
</organism>
<dbReference type="EMBL" id="JBHTAJ010000015">
    <property type="protein sequence ID" value="MFC7179967.1"/>
    <property type="molecule type" value="Genomic_DNA"/>
</dbReference>
<gene>
    <name evidence="2" type="ORF">ACFQMG_10400</name>
</gene>
<feature type="signal peptide" evidence="1">
    <location>
        <begin position="1"/>
        <end position="31"/>
    </location>
</feature>
<keyword evidence="1" id="KW-0732">Signal</keyword>
<reference evidence="3" key="1">
    <citation type="journal article" date="2019" name="Int. J. Syst. Evol. Microbiol.">
        <title>The Global Catalogue of Microorganisms (GCM) 10K type strain sequencing project: providing services to taxonomists for standard genome sequencing and annotation.</title>
        <authorList>
            <consortium name="The Broad Institute Genomics Platform"/>
            <consortium name="The Broad Institute Genome Sequencing Center for Infectious Disease"/>
            <person name="Wu L."/>
            <person name="Ma J."/>
        </authorList>
    </citation>
    <scope>NUCLEOTIDE SEQUENCE [LARGE SCALE GENOMIC DNA]</scope>
    <source>
        <strain evidence="3">CGMCC 1.12859</strain>
    </source>
</reference>
<keyword evidence="3" id="KW-1185">Reference proteome</keyword>
<accession>A0ABW2FV05</accession>
<evidence type="ECO:0000313" key="3">
    <source>
        <dbReference type="Proteomes" id="UP001596435"/>
    </source>
</evidence>
<feature type="chain" id="PRO_5046400210" evidence="1">
    <location>
        <begin position="32"/>
        <end position="606"/>
    </location>
</feature>
<name>A0ABW2FV05_9ACTN</name>
<dbReference type="RefSeq" id="WP_345704127.1">
    <property type="nucleotide sequence ID" value="NZ_BAABKV010000001.1"/>
</dbReference>
<evidence type="ECO:0000256" key="1">
    <source>
        <dbReference type="SAM" id="SignalP"/>
    </source>
</evidence>
<sequence length="606" mass="62444">MSIRQRTTAAVATLLTAGLASAALAALPAHADTVVSGYQSVTSTGTLGGGAAPGGQVTRPQAVQRAQDWVNNLVPYSPHGLSSPYGWWADNATGGRYREDCSGLVSMAWQLTSSLTTSSLPSVSTKLASLDDLRPGDAINNISTHVVLFAGWTDGNHKVANVFTESGTDYPTRYTTYTRDYLENHGFEGYRYNKIVDSSGPQGYPDPATEPTGTLVKSPNNATVKLIINGAGLDIAGSDVGPDGYDLSRVVTVDDAKFWALPSSLPSGSVVHDQAGGNSRYVIVGGAALPITGAEWTADGYNTVADMGVPTSWLNNALKATLPAGMVVMDQSGTDTNRYVMIGGAALHISGAEWTADGYNTQALMGVPGTWLAQAATKTPPTGTVLMDQSGTDTNRYVMVAGAAVHISGAEWTADGYSGQSLMGVPGAWLAGAAGSTVADGTLIKGQSGADPSVYVMVNNSALPLTNAEFTTSYANQPVVGVPETWEAGAVGRPLKNGTVIKNVSGADPSVYVMAGGMAVALGYADFTGFGYDKQPLRPVPGTWEASAAARTAPSDGTLLQSPDSTTVWQVVNGGSKKAATAGSYNTADVVKVPTALTAKLPTVTQ</sequence>